<reference evidence="5" key="1">
    <citation type="submission" date="2016-10" db="EMBL/GenBank/DDBJ databases">
        <authorList>
            <person name="Varghese N."/>
            <person name="Submissions S."/>
        </authorList>
    </citation>
    <scope>NUCLEOTIDE SEQUENCE [LARGE SCALE GENOMIC DNA]</scope>
    <source>
        <strain evidence="5">DSM 10002</strain>
    </source>
</reference>
<sequence>MLVKDLNEKELLARFVPLLPQATCVVVGNGDDSAVLHIGGDTTVSTDMLVENRHFRCDWSTGFDVGYRAAQQNIADALAMGATPVSLVVGLGLPPTTEVTWVEDLARGFAQACQPWEVGVDGGDLVSASEITIGVTVIGDLQGRKPLRRDNALPGQKVIFTGNLGHAAAGYELLKHGYTRTDSDDYLASLIDDFLRPKPPIGAVMSAVNAHTLYAGIDVSDGLVKDIGRVAQSSRVWINLDGVQLNKLLGRLGRAAGRLETDRRLWALAGGEDHGFVATIDSATVIPDGFSVIGQVMGPDEYGRVTLDQLPLDPDQIGWDHFRSA</sequence>
<feature type="binding site" evidence="1">
    <location>
        <position position="319"/>
    </location>
    <ligand>
        <name>substrate</name>
    </ligand>
</feature>
<dbReference type="GO" id="GO:0005524">
    <property type="term" value="F:ATP binding"/>
    <property type="evidence" value="ECO:0007669"/>
    <property type="project" value="UniProtKB-UniRule"/>
</dbReference>
<dbReference type="InterPro" id="IPR036921">
    <property type="entry name" value="PurM-like_N_sf"/>
</dbReference>
<feature type="binding site" evidence="1">
    <location>
        <position position="218"/>
    </location>
    <ligand>
        <name>Mg(2+)</name>
        <dbReference type="ChEBI" id="CHEBI:18420"/>
        <label>3</label>
    </ligand>
</feature>
<feature type="binding site" evidence="1">
    <location>
        <position position="45"/>
    </location>
    <ligand>
        <name>Mg(2+)</name>
        <dbReference type="ChEBI" id="CHEBI:18420"/>
        <label>4</label>
    </ligand>
</feature>
<feature type="binding site" evidence="1">
    <location>
        <position position="272"/>
    </location>
    <ligand>
        <name>substrate</name>
    </ligand>
</feature>
<feature type="binding site" evidence="1">
    <location>
        <position position="76"/>
    </location>
    <ligand>
        <name>Mg(2+)</name>
        <dbReference type="ChEBI" id="CHEBI:18420"/>
        <label>4</label>
    </ligand>
</feature>
<dbReference type="InterPro" id="IPR006283">
    <property type="entry name" value="ThiL-like"/>
</dbReference>
<comment type="caution">
    <text evidence="1">Lacks conserved residue(s) required for the propagation of feature annotation.</text>
</comment>
<keyword evidence="5" id="KW-1185">Reference proteome</keyword>
<feature type="binding site" evidence="1">
    <location>
        <position position="32"/>
    </location>
    <ligand>
        <name>Mg(2+)</name>
        <dbReference type="ChEBI" id="CHEBI:18420"/>
        <label>4</label>
    </ligand>
</feature>
<feature type="binding site" evidence="1">
    <location>
        <position position="76"/>
    </location>
    <ligand>
        <name>Mg(2+)</name>
        <dbReference type="ChEBI" id="CHEBI:18420"/>
        <label>2</label>
    </ligand>
</feature>
<keyword evidence="1" id="KW-0460">Magnesium</keyword>
<dbReference type="RefSeq" id="WP_091280913.1">
    <property type="nucleotide sequence ID" value="NZ_LT629804.1"/>
</dbReference>
<dbReference type="PIRSF" id="PIRSF005303">
    <property type="entry name" value="Thiam_monoph_kin"/>
    <property type="match status" value="1"/>
</dbReference>
<dbReference type="GO" id="GO:0009229">
    <property type="term" value="P:thiamine diphosphate biosynthetic process"/>
    <property type="evidence" value="ECO:0007669"/>
    <property type="project" value="UniProtKB-UniRule"/>
</dbReference>
<dbReference type="Gene3D" id="3.30.1330.10">
    <property type="entry name" value="PurM-like, N-terminal domain"/>
    <property type="match status" value="1"/>
</dbReference>
<keyword evidence="1" id="KW-0808">Transferase</keyword>
<feature type="binding site" evidence="1">
    <location>
        <begin position="123"/>
        <end position="124"/>
    </location>
    <ligand>
        <name>ATP</name>
        <dbReference type="ChEBI" id="CHEBI:30616"/>
    </ligand>
</feature>
<dbReference type="InterPro" id="IPR036676">
    <property type="entry name" value="PurM-like_C_sf"/>
</dbReference>
<dbReference type="InterPro" id="IPR010918">
    <property type="entry name" value="PurM-like_C_dom"/>
</dbReference>
<keyword evidence="1" id="KW-0784">Thiamine biosynthesis</keyword>
<dbReference type="STRING" id="131112.SAMN04489737_1148"/>
<dbReference type="GO" id="GO:0009228">
    <property type="term" value="P:thiamine biosynthetic process"/>
    <property type="evidence" value="ECO:0007669"/>
    <property type="project" value="UniProtKB-KW"/>
</dbReference>
<dbReference type="SUPFAM" id="SSF55326">
    <property type="entry name" value="PurM N-terminal domain-like"/>
    <property type="match status" value="1"/>
</dbReference>
<feature type="binding site" evidence="1">
    <location>
        <position position="46"/>
    </location>
    <ligand>
        <name>Mg(2+)</name>
        <dbReference type="ChEBI" id="CHEBI:18420"/>
        <label>1</label>
    </ligand>
</feature>
<feature type="binding site" evidence="1">
    <location>
        <position position="76"/>
    </location>
    <ligand>
        <name>Mg(2+)</name>
        <dbReference type="ChEBI" id="CHEBI:18420"/>
        <label>3</label>
    </ligand>
</feature>
<feature type="binding site" evidence="1">
    <location>
        <position position="149"/>
    </location>
    <ligand>
        <name>ATP</name>
        <dbReference type="ChEBI" id="CHEBI:30616"/>
    </ligand>
</feature>
<feature type="binding site" evidence="1">
    <location>
        <position position="124"/>
    </location>
    <ligand>
        <name>Mg(2+)</name>
        <dbReference type="ChEBI" id="CHEBI:18420"/>
        <label>1</label>
    </ligand>
</feature>
<dbReference type="GeneID" id="65344882"/>
<dbReference type="EC" id="2.7.4.16" evidence="1"/>
<comment type="catalytic activity">
    <reaction evidence="1">
        <text>thiamine phosphate + ATP = thiamine diphosphate + ADP</text>
        <dbReference type="Rhea" id="RHEA:15913"/>
        <dbReference type="ChEBI" id="CHEBI:30616"/>
        <dbReference type="ChEBI" id="CHEBI:37575"/>
        <dbReference type="ChEBI" id="CHEBI:58937"/>
        <dbReference type="ChEBI" id="CHEBI:456216"/>
        <dbReference type="EC" id="2.7.4.16"/>
    </reaction>
</comment>
<comment type="function">
    <text evidence="1">Catalyzes the ATP-dependent phosphorylation of thiamine-monophosphate (TMP) to form thiamine-pyrophosphate (TPP), the active form of vitamin B1.</text>
</comment>
<dbReference type="GO" id="GO:0009030">
    <property type="term" value="F:thiamine-phosphate kinase activity"/>
    <property type="evidence" value="ECO:0007669"/>
    <property type="project" value="UniProtKB-UniRule"/>
</dbReference>
<dbReference type="Pfam" id="PF00586">
    <property type="entry name" value="AIRS"/>
    <property type="match status" value="1"/>
</dbReference>
<keyword evidence="1" id="KW-0479">Metal-binding</keyword>
<comment type="pathway">
    <text evidence="1">Cofactor biosynthesis; thiamine diphosphate biosynthesis; thiamine diphosphate from thiamine phosphate: step 1/1.</text>
</comment>
<protein>
    <recommendedName>
        <fullName evidence="1">Thiamine-monophosphate kinase</fullName>
        <shortName evidence="1">TMP kinase</shortName>
        <shortName evidence="1">Thiamine-phosphate kinase</shortName>
        <ecNumber evidence="1">2.7.4.16</ecNumber>
    </recommendedName>
</protein>
<dbReference type="Pfam" id="PF02769">
    <property type="entry name" value="AIRS_C"/>
    <property type="match status" value="1"/>
</dbReference>
<dbReference type="OrthoDB" id="9802811at2"/>
<feature type="domain" description="PurM-like C-terminal" evidence="3">
    <location>
        <begin position="154"/>
        <end position="299"/>
    </location>
</feature>
<dbReference type="PANTHER" id="PTHR30270:SF0">
    <property type="entry name" value="THIAMINE-MONOPHOSPHATE KINASE"/>
    <property type="match status" value="1"/>
</dbReference>
<dbReference type="PANTHER" id="PTHR30270">
    <property type="entry name" value="THIAMINE-MONOPHOSPHATE KINASE"/>
    <property type="match status" value="1"/>
</dbReference>
<evidence type="ECO:0000256" key="1">
    <source>
        <dbReference type="HAMAP-Rule" id="MF_02128"/>
    </source>
</evidence>
<dbReference type="Gene3D" id="3.90.650.10">
    <property type="entry name" value="PurM-like C-terminal domain"/>
    <property type="match status" value="1"/>
</dbReference>
<accession>A0A1H2LH66</accession>
<dbReference type="SUPFAM" id="SSF56042">
    <property type="entry name" value="PurM C-terminal domain-like"/>
    <property type="match status" value="1"/>
</dbReference>
<feature type="binding site" evidence="1">
    <location>
        <position position="221"/>
    </location>
    <ligand>
        <name>Mg(2+)</name>
        <dbReference type="ChEBI" id="CHEBI:18420"/>
        <label>5</label>
    </ligand>
</feature>
<keyword evidence="1" id="KW-0067">ATP-binding</keyword>
<dbReference type="NCBIfam" id="TIGR01379">
    <property type="entry name" value="thiL"/>
    <property type="match status" value="1"/>
</dbReference>
<organism evidence="4 5">
    <name type="scientific">Arcanobacterium phocae</name>
    <dbReference type="NCBI Taxonomy" id="131112"/>
    <lineage>
        <taxon>Bacteria</taxon>
        <taxon>Bacillati</taxon>
        <taxon>Actinomycetota</taxon>
        <taxon>Actinomycetes</taxon>
        <taxon>Actinomycetales</taxon>
        <taxon>Actinomycetaceae</taxon>
        <taxon>Arcanobacterium</taxon>
    </lineage>
</organism>
<dbReference type="InterPro" id="IPR016188">
    <property type="entry name" value="PurM-like_N"/>
</dbReference>
<dbReference type="GO" id="GO:0000287">
    <property type="term" value="F:magnesium ion binding"/>
    <property type="evidence" value="ECO:0007669"/>
    <property type="project" value="UniProtKB-UniRule"/>
</dbReference>
<evidence type="ECO:0000313" key="5">
    <source>
        <dbReference type="Proteomes" id="UP000214355"/>
    </source>
</evidence>
<feature type="binding site" evidence="1">
    <location>
        <position position="220"/>
    </location>
    <ligand>
        <name>ATP</name>
        <dbReference type="ChEBI" id="CHEBI:30616"/>
    </ligand>
</feature>
<evidence type="ECO:0000313" key="4">
    <source>
        <dbReference type="EMBL" id="SDU80259.1"/>
    </source>
</evidence>
<evidence type="ECO:0000259" key="2">
    <source>
        <dbReference type="Pfam" id="PF00586"/>
    </source>
</evidence>
<evidence type="ECO:0000259" key="3">
    <source>
        <dbReference type="Pfam" id="PF02769"/>
    </source>
</evidence>
<dbReference type="Proteomes" id="UP000214355">
    <property type="component" value="Chromosome I"/>
</dbReference>
<comment type="similarity">
    <text evidence="1">Belongs to the thiamine-monophosphate kinase family.</text>
</comment>
<comment type="miscellaneous">
    <text evidence="1">Reaction mechanism of ThiL seems to utilize a direct, inline transfer of the gamma-phosphate of ATP to TMP rather than a phosphorylated enzyme intermediate.</text>
</comment>
<dbReference type="HAMAP" id="MF_02128">
    <property type="entry name" value="TMP_kinase"/>
    <property type="match status" value="1"/>
</dbReference>
<feature type="binding site" evidence="1">
    <location>
        <position position="54"/>
    </location>
    <ligand>
        <name>substrate</name>
    </ligand>
</feature>
<proteinExistence type="inferred from homology"/>
<dbReference type="CDD" id="cd02194">
    <property type="entry name" value="ThiL"/>
    <property type="match status" value="1"/>
</dbReference>
<feature type="binding site" evidence="1">
    <location>
        <position position="32"/>
    </location>
    <ligand>
        <name>Mg(2+)</name>
        <dbReference type="ChEBI" id="CHEBI:18420"/>
        <label>3</label>
    </ligand>
</feature>
<feature type="domain" description="PurM-like N-terminal" evidence="2">
    <location>
        <begin position="30"/>
        <end position="139"/>
    </location>
</feature>
<gene>
    <name evidence="1" type="primary">thiL</name>
    <name evidence="4" type="ORF">SAMN04489737_1148</name>
</gene>
<keyword evidence="1" id="KW-0547">Nucleotide-binding</keyword>
<keyword evidence="1 4" id="KW-0418">Kinase</keyword>
<name>A0A1H2LH66_9ACTO</name>
<dbReference type="UniPathway" id="UPA00060">
    <property type="reaction ID" value="UER00142"/>
</dbReference>
<dbReference type="EMBL" id="LT629804">
    <property type="protein sequence ID" value="SDU80259.1"/>
    <property type="molecule type" value="Genomic_DNA"/>
</dbReference>
<dbReference type="AlphaFoldDB" id="A0A1H2LH66"/>
<feature type="binding site" evidence="1">
    <location>
        <position position="47"/>
    </location>
    <ligand>
        <name>Mg(2+)</name>
        <dbReference type="ChEBI" id="CHEBI:18420"/>
        <label>1</label>
    </ligand>
</feature>
<feature type="binding site" evidence="1">
    <location>
        <position position="47"/>
    </location>
    <ligand>
        <name>Mg(2+)</name>
        <dbReference type="ChEBI" id="CHEBI:18420"/>
        <label>2</label>
    </ligand>
</feature>